<keyword evidence="1" id="KW-1133">Transmembrane helix</keyword>
<dbReference type="EMBL" id="CP010429">
    <property type="protein sequence ID" value="AKD55581.1"/>
    <property type="molecule type" value="Genomic_DNA"/>
</dbReference>
<feature type="transmembrane region" description="Helical" evidence="1">
    <location>
        <begin position="285"/>
        <end position="305"/>
    </location>
</feature>
<feature type="transmembrane region" description="Helical" evidence="1">
    <location>
        <begin position="393"/>
        <end position="413"/>
    </location>
</feature>
<feature type="transmembrane region" description="Helical" evidence="1">
    <location>
        <begin position="146"/>
        <end position="166"/>
    </location>
</feature>
<sequence length="414" mass="46581">MQAEIRKNLGNPVQLEQLYRNNKMAFRRAFTGMYPDIQENMSAQIWHERLNFEKEEISWGSVNELIVVMGASFIAGLLAKLPDFTGIKPEYFYPRNSAFIVFPVLTAYFSWRQKLPLKTVIMSSFVIAASALYINFLPANHKSDTLLLACIHLPFFLWTLLGFTYAGGHLRNDQGRLNFLRYNGDLVVMTTLILIAGGGLTGITLGLFNLIDLKIEKFYFQHIAIWGLAAAPVVGTYLVQSNPQLVNLVSPVIAKVFTPLVFVTLIIYLIAVIYTGKDPYNNREFLLIFNLLLIGVMAIILFSIAGTAKSAGSRLNTLMLCGLSIVTIILNGIALSAILFRISEWGITPNKLAVLGSNLLILTNLLMITYRLIRTVRNRYEIEQVERSLASFLPLYGLWALVVTFFFPILFAFK</sequence>
<dbReference type="KEGG" id="srd:SD10_12415"/>
<evidence type="ECO:0000313" key="3">
    <source>
        <dbReference type="Proteomes" id="UP000033054"/>
    </source>
</evidence>
<feature type="transmembrane region" description="Helical" evidence="1">
    <location>
        <begin position="57"/>
        <end position="79"/>
    </location>
</feature>
<organism evidence="2 3">
    <name type="scientific">Spirosoma radiotolerans</name>
    <dbReference type="NCBI Taxonomy" id="1379870"/>
    <lineage>
        <taxon>Bacteria</taxon>
        <taxon>Pseudomonadati</taxon>
        <taxon>Bacteroidota</taxon>
        <taxon>Cytophagia</taxon>
        <taxon>Cytophagales</taxon>
        <taxon>Cytophagaceae</taxon>
        <taxon>Spirosoma</taxon>
    </lineage>
</organism>
<accession>A0A0E3V7N1</accession>
<feature type="transmembrane region" description="Helical" evidence="1">
    <location>
        <begin position="352"/>
        <end position="373"/>
    </location>
</feature>
<keyword evidence="3" id="KW-1185">Reference proteome</keyword>
<feature type="transmembrane region" description="Helical" evidence="1">
    <location>
        <begin position="117"/>
        <end position="134"/>
    </location>
</feature>
<feature type="transmembrane region" description="Helical" evidence="1">
    <location>
        <begin position="252"/>
        <end position="273"/>
    </location>
</feature>
<name>A0A0E3V7N1_9BACT</name>
<dbReference type="PATRIC" id="fig|1379870.5.peg.2699"/>
<dbReference type="STRING" id="1379870.SD10_12415"/>
<feature type="transmembrane region" description="Helical" evidence="1">
    <location>
        <begin position="186"/>
        <end position="211"/>
    </location>
</feature>
<dbReference type="Proteomes" id="UP000033054">
    <property type="component" value="Chromosome"/>
</dbReference>
<dbReference type="HOGENOM" id="CLU_049023_0_0_10"/>
<dbReference type="AlphaFoldDB" id="A0A0E3V7N1"/>
<gene>
    <name evidence="2" type="ORF">SD10_12415</name>
</gene>
<dbReference type="RefSeq" id="WP_046574078.1">
    <property type="nucleotide sequence ID" value="NZ_CP010429.1"/>
</dbReference>
<proteinExistence type="predicted"/>
<reference evidence="2 3" key="1">
    <citation type="journal article" date="2014" name="Curr. Microbiol.">
        <title>Spirosoma radiotolerans sp. nov., a gamma-radiation-resistant bacterium isolated from gamma ray-irradiated soil.</title>
        <authorList>
            <person name="Lee J.J."/>
            <person name="Srinivasan S."/>
            <person name="Lim S."/>
            <person name="Joe M."/>
            <person name="Im S."/>
            <person name="Bae S.I."/>
            <person name="Park K.R."/>
            <person name="Han J.H."/>
            <person name="Park S.H."/>
            <person name="Joo B.M."/>
            <person name="Park S.J."/>
            <person name="Kim M.K."/>
        </authorList>
    </citation>
    <scope>NUCLEOTIDE SEQUENCE [LARGE SCALE GENOMIC DNA]</scope>
    <source>
        <strain evidence="2 3">DG5A</strain>
    </source>
</reference>
<dbReference type="OrthoDB" id="637094at2"/>
<evidence type="ECO:0000256" key="1">
    <source>
        <dbReference type="SAM" id="Phobius"/>
    </source>
</evidence>
<feature type="transmembrane region" description="Helical" evidence="1">
    <location>
        <begin position="223"/>
        <end position="240"/>
    </location>
</feature>
<protein>
    <submittedName>
        <fullName evidence="2">Membrane protein</fullName>
    </submittedName>
</protein>
<feature type="transmembrane region" description="Helical" evidence="1">
    <location>
        <begin position="317"/>
        <end position="340"/>
    </location>
</feature>
<keyword evidence="1" id="KW-0812">Transmembrane</keyword>
<evidence type="ECO:0000313" key="2">
    <source>
        <dbReference type="EMBL" id="AKD55581.1"/>
    </source>
</evidence>
<keyword evidence="1" id="KW-0472">Membrane</keyword>